<dbReference type="RefSeq" id="XP_030385412.1">
    <property type="nucleotide sequence ID" value="XM_030529552.1"/>
</dbReference>
<feature type="compositionally biased region" description="Basic and acidic residues" evidence="14">
    <location>
        <begin position="49"/>
        <end position="61"/>
    </location>
</feature>
<evidence type="ECO:0000256" key="2">
    <source>
        <dbReference type="ARBA" id="ARBA00004286"/>
    </source>
</evidence>
<evidence type="ECO:0000256" key="6">
    <source>
        <dbReference type="ARBA" id="ARBA00022491"/>
    </source>
</evidence>
<evidence type="ECO:0000256" key="13">
    <source>
        <dbReference type="PROSITE-ProRule" id="PRU00176"/>
    </source>
</evidence>
<feature type="domain" description="RRM" evidence="15">
    <location>
        <begin position="167"/>
        <end position="237"/>
    </location>
</feature>
<feature type="compositionally biased region" description="Polar residues" evidence="14">
    <location>
        <begin position="98"/>
        <end position="113"/>
    </location>
</feature>
<dbReference type="InterPro" id="IPR012677">
    <property type="entry name" value="Nucleotide-bd_a/b_plait_sf"/>
</dbReference>
<sequence length="284" mass="32308">MVYIHFPTNLTEEEQMLQAKYQKLKKKKKALQAHKAPKQEPENPMTLKRPTDARDAREVARKLIKSGAIPAIQKQQTKQDQTSFKRPKGQERAKRSTSETSVAAYQPFSSTQNDVAQETIISEIIKEEPRRQNLYQHFATERDREERGLTEKATLDTAQPEKPRAGNTIFVSGNKVTEEFLKKTFNDYGTIVNVSMEIEKSRGFVSFAKPESADRAIAEMHGKNVNGINLQVQLARRQPQIEPINDASSSAVWSSIAASNSQKGSHKDRRQMVHYNDDFLLSKH</sequence>
<dbReference type="GO" id="GO:0005694">
    <property type="term" value="C:chromosome"/>
    <property type="evidence" value="ECO:0007669"/>
    <property type="project" value="UniProtKB-SubCell"/>
</dbReference>
<evidence type="ECO:0000256" key="5">
    <source>
        <dbReference type="ARBA" id="ARBA00022454"/>
    </source>
</evidence>
<evidence type="ECO:0000313" key="17">
    <source>
        <dbReference type="RefSeq" id="XP_030385412.1"/>
    </source>
</evidence>
<accession>A0A6J2UE61</accession>
<keyword evidence="17" id="KW-0251">Elongation factor</keyword>
<dbReference type="GO" id="GO:0003746">
    <property type="term" value="F:translation elongation factor activity"/>
    <property type="evidence" value="ECO:0007669"/>
    <property type="project" value="UniProtKB-KW"/>
</dbReference>
<keyword evidence="10" id="KW-0539">Nucleus</keyword>
<protein>
    <recommendedName>
        <fullName evidence="4">Negative elongation factor E</fullName>
    </recommendedName>
</protein>
<dbReference type="SUPFAM" id="SSF54928">
    <property type="entry name" value="RNA-binding domain, RBD"/>
    <property type="match status" value="1"/>
</dbReference>
<feature type="region of interest" description="Disordered" evidence="14">
    <location>
        <begin position="25"/>
        <end position="113"/>
    </location>
</feature>
<evidence type="ECO:0000256" key="3">
    <source>
        <dbReference type="ARBA" id="ARBA00006120"/>
    </source>
</evidence>
<keyword evidence="9" id="KW-0804">Transcription</keyword>
<dbReference type="CDD" id="cd12305">
    <property type="entry name" value="RRM_NELFE"/>
    <property type="match status" value="1"/>
</dbReference>
<dbReference type="PROSITE" id="PS50102">
    <property type="entry name" value="RRM"/>
    <property type="match status" value="1"/>
</dbReference>
<dbReference type="CTD" id="38982"/>
<dbReference type="Proteomes" id="UP000504634">
    <property type="component" value="Unplaced"/>
</dbReference>
<evidence type="ECO:0000256" key="11">
    <source>
        <dbReference type="ARBA" id="ARBA00054796"/>
    </source>
</evidence>
<dbReference type="AlphaFoldDB" id="A0A6J2UE61"/>
<keyword evidence="16" id="KW-1185">Reference proteome</keyword>
<dbReference type="PANTHER" id="PTHR17250:SF0">
    <property type="entry name" value="NEGATIVE ELONGATION FACTOR E"/>
    <property type="match status" value="1"/>
</dbReference>
<keyword evidence="7 13" id="KW-0694">RNA-binding</keyword>
<evidence type="ECO:0000256" key="8">
    <source>
        <dbReference type="ARBA" id="ARBA00023015"/>
    </source>
</evidence>
<dbReference type="InterPro" id="IPR000504">
    <property type="entry name" value="RRM_dom"/>
</dbReference>
<dbReference type="FunFam" id="3.30.70.330:FF:000448">
    <property type="entry name" value="Negative elongation factor E"/>
    <property type="match status" value="1"/>
</dbReference>
<dbReference type="InterPro" id="IPR034637">
    <property type="entry name" value="NELFE_RRM"/>
</dbReference>
<feature type="compositionally biased region" description="Basic and acidic residues" evidence="14">
    <location>
        <begin position="88"/>
        <end position="97"/>
    </location>
</feature>
<evidence type="ECO:0000256" key="9">
    <source>
        <dbReference type="ARBA" id="ARBA00023163"/>
    </source>
</evidence>
<dbReference type="Pfam" id="PF00076">
    <property type="entry name" value="RRM_1"/>
    <property type="match status" value="1"/>
</dbReference>
<reference evidence="17" key="1">
    <citation type="submission" date="2025-08" db="UniProtKB">
        <authorList>
            <consortium name="RefSeq"/>
        </authorList>
    </citation>
    <scope>IDENTIFICATION</scope>
    <source>
        <strain evidence="17">11010-0011.00</strain>
        <tissue evidence="17">Whole body</tissue>
    </source>
</reference>
<evidence type="ECO:0000256" key="1">
    <source>
        <dbReference type="ARBA" id="ARBA00004123"/>
    </source>
</evidence>
<comment type="subunit">
    <text evidence="12">Component of the NELF complex, which is at least composed of TH1/NELF-D and NELF-E.</text>
</comment>
<comment type="similarity">
    <text evidence="3">Belongs to the RRM NELF-E family.</text>
</comment>
<dbReference type="GO" id="GO:0032021">
    <property type="term" value="C:NELF complex"/>
    <property type="evidence" value="ECO:0007669"/>
    <property type="project" value="InterPro"/>
</dbReference>
<dbReference type="Gene3D" id="3.30.70.330">
    <property type="match status" value="1"/>
</dbReference>
<dbReference type="SMART" id="SM00360">
    <property type="entry name" value="RRM"/>
    <property type="match status" value="1"/>
</dbReference>
<gene>
    <name evidence="17" type="primary">LOC115632413</name>
</gene>
<feature type="compositionally biased region" description="Polar residues" evidence="14">
    <location>
        <begin position="73"/>
        <end position="84"/>
    </location>
</feature>
<keyword evidence="8" id="KW-0805">Transcription regulation</keyword>
<name>A0A6J2UE61_DROLE</name>
<evidence type="ECO:0000256" key="14">
    <source>
        <dbReference type="SAM" id="MobiDB-lite"/>
    </source>
</evidence>
<dbReference type="OrthoDB" id="378874at2759"/>
<evidence type="ECO:0000256" key="4">
    <source>
        <dbReference type="ARBA" id="ARBA00014464"/>
    </source>
</evidence>
<dbReference type="InterPro" id="IPR035979">
    <property type="entry name" value="RBD_domain_sf"/>
</dbReference>
<evidence type="ECO:0000259" key="15">
    <source>
        <dbReference type="PROSITE" id="PS50102"/>
    </source>
</evidence>
<keyword evidence="6" id="KW-0678">Repressor</keyword>
<organism evidence="16 17">
    <name type="scientific">Drosophila lebanonensis</name>
    <name type="common">Fruit fly</name>
    <name type="synonym">Scaptodrosophila lebanonensis</name>
    <dbReference type="NCBI Taxonomy" id="7225"/>
    <lineage>
        <taxon>Eukaryota</taxon>
        <taxon>Metazoa</taxon>
        <taxon>Ecdysozoa</taxon>
        <taxon>Arthropoda</taxon>
        <taxon>Hexapoda</taxon>
        <taxon>Insecta</taxon>
        <taxon>Pterygota</taxon>
        <taxon>Neoptera</taxon>
        <taxon>Endopterygota</taxon>
        <taxon>Diptera</taxon>
        <taxon>Brachycera</taxon>
        <taxon>Muscomorpha</taxon>
        <taxon>Ephydroidea</taxon>
        <taxon>Drosophilidae</taxon>
        <taxon>Scaptodrosophila</taxon>
    </lineage>
</organism>
<dbReference type="GO" id="GO:0003723">
    <property type="term" value="F:RNA binding"/>
    <property type="evidence" value="ECO:0007669"/>
    <property type="project" value="UniProtKB-UniRule"/>
</dbReference>
<comment type="function">
    <text evidence="11">Essential component of the NELF complex, a complex that negatively regulates the elongation of transcription by RNA polymerase II by RNA polymerase II. The NELF complex, which acts via an association with the DSIF complex, causes transcriptional pausing.</text>
</comment>
<dbReference type="GO" id="GO:0034244">
    <property type="term" value="P:negative regulation of transcription elongation by RNA polymerase II"/>
    <property type="evidence" value="ECO:0007669"/>
    <property type="project" value="TreeGrafter"/>
</dbReference>
<keyword evidence="5" id="KW-0158">Chromosome</keyword>
<evidence type="ECO:0000256" key="10">
    <source>
        <dbReference type="ARBA" id="ARBA00023242"/>
    </source>
</evidence>
<evidence type="ECO:0000256" key="12">
    <source>
        <dbReference type="ARBA" id="ARBA00065269"/>
    </source>
</evidence>
<dbReference type="GeneID" id="115632413"/>
<comment type="subcellular location">
    <subcellularLocation>
        <location evidence="2">Chromosome</location>
    </subcellularLocation>
    <subcellularLocation>
        <location evidence="1">Nucleus</location>
    </subcellularLocation>
</comment>
<evidence type="ECO:0000256" key="7">
    <source>
        <dbReference type="ARBA" id="ARBA00022884"/>
    </source>
</evidence>
<dbReference type="InterPro" id="IPR033102">
    <property type="entry name" value="NELFE"/>
</dbReference>
<evidence type="ECO:0000313" key="16">
    <source>
        <dbReference type="Proteomes" id="UP000504634"/>
    </source>
</evidence>
<dbReference type="PANTHER" id="PTHR17250">
    <property type="entry name" value="NEGATIVE ELONGATION FACTOR E"/>
    <property type="match status" value="1"/>
</dbReference>
<keyword evidence="17" id="KW-0648">Protein biosynthesis</keyword>
<feature type="compositionally biased region" description="Basic residues" evidence="14">
    <location>
        <begin position="25"/>
        <end position="36"/>
    </location>
</feature>
<proteinExistence type="inferred from homology"/>